<name>A0A512H5N2_9PROT</name>
<feature type="domain" description="M23ase beta-sheet core" evidence="1">
    <location>
        <begin position="82"/>
        <end position="198"/>
    </location>
</feature>
<dbReference type="SUPFAM" id="SSF51261">
    <property type="entry name" value="Duplicated hybrid motif"/>
    <property type="match status" value="1"/>
</dbReference>
<dbReference type="InterPro" id="IPR011055">
    <property type="entry name" value="Dup_hybrid_motif"/>
</dbReference>
<comment type="caution">
    <text evidence="2">The sequence shown here is derived from an EMBL/GenBank/DDBJ whole genome shotgun (WGS) entry which is preliminary data.</text>
</comment>
<reference evidence="2 3" key="1">
    <citation type="submission" date="2019-07" db="EMBL/GenBank/DDBJ databases">
        <title>Whole genome shotgun sequence of Rhodospirillum oryzae NBRC 107573.</title>
        <authorList>
            <person name="Hosoyama A."/>
            <person name="Uohara A."/>
            <person name="Ohji S."/>
            <person name="Ichikawa N."/>
        </authorList>
    </citation>
    <scope>NUCLEOTIDE SEQUENCE [LARGE SCALE GENOMIC DNA]</scope>
    <source>
        <strain evidence="2 3">NBRC 107573</strain>
    </source>
</reference>
<dbReference type="RefSeq" id="WP_147162828.1">
    <property type="nucleotide sequence ID" value="NZ_BJZO01000016.1"/>
</dbReference>
<dbReference type="Proteomes" id="UP000321567">
    <property type="component" value="Unassembled WGS sequence"/>
</dbReference>
<dbReference type="CDD" id="cd12797">
    <property type="entry name" value="M23_peptidase"/>
    <property type="match status" value="1"/>
</dbReference>
<evidence type="ECO:0000259" key="1">
    <source>
        <dbReference type="Pfam" id="PF01551"/>
    </source>
</evidence>
<evidence type="ECO:0000313" key="2">
    <source>
        <dbReference type="EMBL" id="GEO80779.1"/>
    </source>
</evidence>
<evidence type="ECO:0000313" key="3">
    <source>
        <dbReference type="Proteomes" id="UP000321567"/>
    </source>
</evidence>
<dbReference type="PANTHER" id="PTHR21666:SF270">
    <property type="entry name" value="MUREIN HYDROLASE ACTIVATOR ENVC"/>
    <property type="match status" value="1"/>
</dbReference>
<protein>
    <submittedName>
        <fullName evidence="2">Peptidase M23</fullName>
    </submittedName>
</protein>
<accession>A0A512H5N2</accession>
<dbReference type="Gene3D" id="2.70.70.10">
    <property type="entry name" value="Glucose Permease (Domain IIA)"/>
    <property type="match status" value="1"/>
</dbReference>
<dbReference type="InterPro" id="IPR016047">
    <property type="entry name" value="M23ase_b-sheet_dom"/>
</dbReference>
<proteinExistence type="predicted"/>
<dbReference type="PANTHER" id="PTHR21666">
    <property type="entry name" value="PEPTIDASE-RELATED"/>
    <property type="match status" value="1"/>
</dbReference>
<dbReference type="AlphaFoldDB" id="A0A512H5N2"/>
<dbReference type="GO" id="GO:0004222">
    <property type="term" value="F:metalloendopeptidase activity"/>
    <property type="evidence" value="ECO:0007669"/>
    <property type="project" value="TreeGrafter"/>
</dbReference>
<keyword evidence="3" id="KW-1185">Reference proteome</keyword>
<dbReference type="InterPro" id="IPR050570">
    <property type="entry name" value="Cell_wall_metabolism_enzyme"/>
</dbReference>
<dbReference type="Pfam" id="PF01551">
    <property type="entry name" value="Peptidase_M23"/>
    <property type="match status" value="1"/>
</dbReference>
<sequence length="347" mass="36856">MPAFARARGLSWLFLARLAVLLILGAFGTLPPAGASDQPPQPFGLPIACTLGKTCWITTYADTDPSPGVSDFKCGTRSYDGHKGTDFGVGALAPTEEVPVLAAAPGVVARMRSDMDDINVRSPGAPSVKDKECGNGVVIEHGDGWVTQYCHLRKNSIRVHPGEPVEAGTVLGLVGLSGQTEHPHVHFEVRHGDAIIDPFTGAPAANGCHVAAHPLWQGNVDGLLAYPTPLLYNTGFAGDTPDRVGVRAGRYKSGIVAADAQVLVLFVDLLAIERGDRLTVSITAPDGSPFVTTDYTFDDKGWMQWFGLAGKKRTKGPWPRGTYTGVITVERPGKGVVLWQEARGVVE</sequence>
<dbReference type="OrthoDB" id="5489603at2"/>
<dbReference type="EMBL" id="BJZO01000016">
    <property type="protein sequence ID" value="GEO80779.1"/>
    <property type="molecule type" value="Genomic_DNA"/>
</dbReference>
<organism evidence="2 3">
    <name type="scientific">Pararhodospirillum oryzae</name>
    <dbReference type="NCBI Taxonomy" id="478448"/>
    <lineage>
        <taxon>Bacteria</taxon>
        <taxon>Pseudomonadati</taxon>
        <taxon>Pseudomonadota</taxon>
        <taxon>Alphaproteobacteria</taxon>
        <taxon>Rhodospirillales</taxon>
        <taxon>Rhodospirillaceae</taxon>
        <taxon>Pararhodospirillum</taxon>
    </lineage>
</organism>
<gene>
    <name evidence="2" type="ORF">ROR02_09100</name>
</gene>